<organism evidence="10 11">
    <name type="scientific">Phocoena sinus</name>
    <name type="common">Vaquita</name>
    <dbReference type="NCBI Taxonomy" id="42100"/>
    <lineage>
        <taxon>Eukaryota</taxon>
        <taxon>Metazoa</taxon>
        <taxon>Chordata</taxon>
        <taxon>Craniata</taxon>
        <taxon>Vertebrata</taxon>
        <taxon>Euteleostomi</taxon>
        <taxon>Mammalia</taxon>
        <taxon>Eutheria</taxon>
        <taxon>Laurasiatheria</taxon>
        <taxon>Artiodactyla</taxon>
        <taxon>Whippomorpha</taxon>
        <taxon>Cetacea</taxon>
        <taxon>Odontoceti</taxon>
        <taxon>Phocoenidae</taxon>
        <taxon>Phocoena</taxon>
    </lineage>
</organism>
<dbReference type="SMART" id="SM00326">
    <property type="entry name" value="SH3"/>
    <property type="match status" value="1"/>
</dbReference>
<dbReference type="Gene3D" id="2.30.30.40">
    <property type="entry name" value="SH3 Domains"/>
    <property type="match status" value="1"/>
</dbReference>
<dbReference type="PANTHER" id="PTHR14166">
    <property type="entry name" value="SLIT-ROBO RHO GTPASE ACTIVATING PROTEIN"/>
    <property type="match status" value="1"/>
</dbReference>
<feature type="compositionally biased region" description="Basic and acidic residues" evidence="6">
    <location>
        <begin position="937"/>
        <end position="946"/>
    </location>
</feature>
<dbReference type="Pfam" id="PF00018">
    <property type="entry name" value="SH3_1"/>
    <property type="match status" value="1"/>
</dbReference>
<reference evidence="10" key="1">
    <citation type="submission" date="2019-08" db="EMBL/GenBank/DDBJ databases">
        <title>Phocoena sinus (Vaquita) genome, mPhoSin1, primary haplotype.</title>
        <authorList>
            <person name="Morin P."/>
            <person name="Mountcastle J."/>
            <person name="Fungtammasan C."/>
            <person name="Rhie A."/>
            <person name="Rojas-Bracho L."/>
            <person name="Smith C.R."/>
            <person name="Taylor B.L."/>
            <person name="Gulland F.M.D."/>
            <person name="Musser W."/>
            <person name="Houck M."/>
            <person name="Haase B."/>
            <person name="Paez S."/>
            <person name="Howe K."/>
            <person name="Torrance J."/>
            <person name="Formenti G."/>
            <person name="Phillippy A."/>
            <person name="Ryder O."/>
            <person name="Jarvis E.D."/>
            <person name="Fedrigo O."/>
        </authorList>
    </citation>
    <scope>NUCLEOTIDE SEQUENCE [LARGE SCALE GENOMIC DNA]</scope>
</reference>
<dbReference type="GeneID" id="116747372"/>
<evidence type="ECO:0000259" key="7">
    <source>
        <dbReference type="PROSITE" id="PS50002"/>
    </source>
</evidence>
<sequence>MATHGKLRRERGPQADHEAQVKEMRWQLGEQLRCLELQGELRRELLQELAEFMRRRAEVELEYSRGLDKLVERFSGRAGRLGGGSREHQSFRKEPSLLSPLHCWAVLLQQTRQQSRESAALSDVLGGPLAQRLSHIAEDVGRIVKKSKDLEQQLQEELLEVVSELQTAKKTYQVYHMESVNAEAKLREAERQEEKRACRSAGTESGPLRKGSLKKGGRLVEKRQAKFLEHKLKCTKARNEYLLSLASVNAAVNNYYVRDVLDLMDCCDTGFHLALGQVLRSYTAAESRTQASQLQGLGSLEEVVEALDPPGDKAKVLEVHAAAFCPPLRFDYQPHEGDEVAEIRVEMELRDEILPRAYNIQSRLDRQTIETEEVNKTLKATLQALLEVVASEDGDMLESFQASPSTESLKSTSSDPGVRQASRRRGQQQETETFYVTKLQEYLSGRSILAKLQAKHEKLQEAIQRGDKEEREVSWTQYTQRKLQKSRLPRPISQYNQKLFGGDMEKFIQSSGQSVPLVVESCIRFINLNGLQHEGIFRVSGAQPRVSEIRDAFERGEDPLVEGCTAHDLDSVAGVLKLYFRSLQPPIFPPELFRELLASAEAEAAAEWVEHVSRLLARLPPPVLVVLRYLFAFLNHLAQYSDENMMDAYNLAVCFGPTLLPVPAGQDPVALQGRVNQLVQTVIVQPSRVFPPLSLLPGPVYEKCMAPPSASCLGDAQLEGPAGENEPEPEAGSLAPEDDPEGVVEAVACFAYTGRTAQELTFQRGDVLRLHERASGDWWRGEHAGARGLIPHKYITLPAGAEKLAVGQGLPAAGELVSSPEALPAMEFVQRPEPCTQPEAPLGTPGAPSGPRRRCLVPASPERHVEVDKAVAQTMDSVFKELLGKTAVRQGLGPASTISPGPGPRSPKTVACGHLGKNKGFSRGPGAPASLLASHPQDLDSPLKPH</sequence>
<dbReference type="Proteomes" id="UP000694554">
    <property type="component" value="Chromosome X"/>
</dbReference>
<dbReference type="GO" id="GO:0005829">
    <property type="term" value="C:cytosol"/>
    <property type="evidence" value="ECO:0007669"/>
    <property type="project" value="Ensembl"/>
</dbReference>
<dbReference type="InterPro" id="IPR008936">
    <property type="entry name" value="Rho_GTPase_activation_prot"/>
</dbReference>
<dbReference type="InterPro" id="IPR031160">
    <property type="entry name" value="F_BAR_dom"/>
</dbReference>
<reference evidence="10" key="3">
    <citation type="submission" date="2025-09" db="UniProtKB">
        <authorList>
            <consortium name="Ensembl"/>
        </authorList>
    </citation>
    <scope>IDENTIFICATION</scope>
</reference>
<dbReference type="GeneTree" id="ENSGT00950000182824"/>
<feature type="region of interest" description="Disordered" evidence="6">
    <location>
        <begin position="400"/>
        <end position="430"/>
    </location>
</feature>
<evidence type="ECO:0000256" key="2">
    <source>
        <dbReference type="ARBA" id="ARBA00022468"/>
    </source>
</evidence>
<dbReference type="InterPro" id="IPR027267">
    <property type="entry name" value="AH/BAR_dom_sf"/>
</dbReference>
<evidence type="ECO:0000256" key="6">
    <source>
        <dbReference type="SAM" id="MobiDB-lite"/>
    </source>
</evidence>
<keyword evidence="2" id="KW-0343">GTPase activation</keyword>
<feature type="domain" description="Rho-GAP" evidence="8">
    <location>
        <begin position="502"/>
        <end position="690"/>
    </location>
</feature>
<dbReference type="InterPro" id="IPR001452">
    <property type="entry name" value="SH3_domain"/>
</dbReference>
<evidence type="ECO:0000256" key="3">
    <source>
        <dbReference type="ARBA" id="ARBA00023054"/>
    </source>
</evidence>
<evidence type="ECO:0000256" key="4">
    <source>
        <dbReference type="PROSITE-ProRule" id="PRU00192"/>
    </source>
</evidence>
<dbReference type="GO" id="GO:0005096">
    <property type="term" value="F:GTPase activator activity"/>
    <property type="evidence" value="ECO:0007669"/>
    <property type="project" value="UniProtKB-KW"/>
</dbReference>
<dbReference type="GO" id="GO:0007165">
    <property type="term" value="P:signal transduction"/>
    <property type="evidence" value="ECO:0007669"/>
    <property type="project" value="InterPro"/>
</dbReference>
<keyword evidence="11" id="KW-1185">Reference proteome</keyword>
<feature type="region of interest" description="Disordered" evidence="6">
    <location>
        <begin position="891"/>
        <end position="946"/>
    </location>
</feature>
<feature type="compositionally biased region" description="Low complexity" evidence="6">
    <location>
        <begin position="403"/>
        <end position="414"/>
    </location>
</feature>
<dbReference type="InterPro" id="IPR036028">
    <property type="entry name" value="SH3-like_dom_sf"/>
</dbReference>
<dbReference type="PROSITE" id="PS50238">
    <property type="entry name" value="RHOGAP"/>
    <property type="match status" value="1"/>
</dbReference>
<protein>
    <submittedName>
        <fullName evidence="10">Rho GTPase activating protein 4</fullName>
    </submittedName>
</protein>
<evidence type="ECO:0000259" key="9">
    <source>
        <dbReference type="PROSITE" id="PS51741"/>
    </source>
</evidence>
<dbReference type="SMART" id="SM00324">
    <property type="entry name" value="RhoGAP"/>
    <property type="match status" value="1"/>
</dbReference>
<dbReference type="AlphaFoldDB" id="A0A8C9EC24"/>
<dbReference type="Pfam" id="PF00611">
    <property type="entry name" value="FCH"/>
    <property type="match status" value="1"/>
</dbReference>
<dbReference type="SUPFAM" id="SSF48350">
    <property type="entry name" value="GTPase activation domain, GAP"/>
    <property type="match status" value="1"/>
</dbReference>
<proteinExistence type="predicted"/>
<dbReference type="SUPFAM" id="SSF103657">
    <property type="entry name" value="BAR/IMD domain-like"/>
    <property type="match status" value="1"/>
</dbReference>
<dbReference type="CDD" id="cd07656">
    <property type="entry name" value="F-BAR_srGAP"/>
    <property type="match status" value="1"/>
</dbReference>
<feature type="domain" description="SH3" evidence="7">
    <location>
        <begin position="741"/>
        <end position="800"/>
    </location>
</feature>
<dbReference type="InterPro" id="IPR000198">
    <property type="entry name" value="RhoGAP_dom"/>
</dbReference>
<dbReference type="Ensembl" id="ENSPSNT00000033465.1">
    <property type="protein sequence ID" value="ENSPSNP00000029825.1"/>
    <property type="gene ID" value="ENSPSNG00000021560.1"/>
</dbReference>
<dbReference type="Pfam" id="PF00620">
    <property type="entry name" value="RhoGAP"/>
    <property type="match status" value="1"/>
</dbReference>
<dbReference type="InterPro" id="IPR035678">
    <property type="entry name" value="srGAP4_SH3"/>
</dbReference>
<dbReference type="FunFam" id="2.30.30.40:FF:000404">
    <property type="entry name" value="Rho GTPase-activating protein 4"/>
    <property type="match status" value="1"/>
</dbReference>
<reference evidence="10" key="2">
    <citation type="submission" date="2025-08" db="UniProtKB">
        <authorList>
            <consortium name="Ensembl"/>
        </authorList>
    </citation>
    <scope>IDENTIFICATION</scope>
</reference>
<dbReference type="SUPFAM" id="SSF50044">
    <property type="entry name" value="SH3-domain"/>
    <property type="match status" value="1"/>
</dbReference>
<feature type="region of interest" description="Disordered" evidence="6">
    <location>
        <begin position="833"/>
        <end position="854"/>
    </location>
</feature>
<dbReference type="SMART" id="SM00055">
    <property type="entry name" value="FCH"/>
    <property type="match status" value="1"/>
</dbReference>
<keyword evidence="3 5" id="KW-0175">Coiled coil</keyword>
<dbReference type="FunFam" id="1.10.555.10:FF:000026">
    <property type="entry name" value="Rho GTPase activating protein 4"/>
    <property type="match status" value="1"/>
</dbReference>
<dbReference type="PROSITE" id="PS51741">
    <property type="entry name" value="F_BAR"/>
    <property type="match status" value="1"/>
</dbReference>
<evidence type="ECO:0000256" key="1">
    <source>
        <dbReference type="ARBA" id="ARBA00022443"/>
    </source>
</evidence>
<dbReference type="CDD" id="cd11956">
    <property type="entry name" value="SH3_srGAP4"/>
    <property type="match status" value="1"/>
</dbReference>
<evidence type="ECO:0000256" key="5">
    <source>
        <dbReference type="PROSITE-ProRule" id="PRU01077"/>
    </source>
</evidence>
<accession>A0A8C9EC24</accession>
<dbReference type="Gene3D" id="1.20.1270.60">
    <property type="entry name" value="Arfaptin homology (AH) domain/BAR domain"/>
    <property type="match status" value="1"/>
</dbReference>
<gene>
    <name evidence="10" type="primary">ARHGAP4</name>
</gene>
<evidence type="ECO:0000313" key="10">
    <source>
        <dbReference type="Ensembl" id="ENSPSNP00000029825.1"/>
    </source>
</evidence>
<keyword evidence="1 4" id="KW-0728">SH3 domain</keyword>
<evidence type="ECO:0000259" key="8">
    <source>
        <dbReference type="PROSITE" id="PS50238"/>
    </source>
</evidence>
<dbReference type="RefSeq" id="XP_032475271.1">
    <property type="nucleotide sequence ID" value="XM_032619380.1"/>
</dbReference>
<feature type="domain" description="F-BAR" evidence="9">
    <location>
        <begin position="19"/>
        <end position="312"/>
    </location>
</feature>
<dbReference type="InterPro" id="IPR051627">
    <property type="entry name" value="SLIT-ROBO_RhoGAP"/>
</dbReference>
<feature type="region of interest" description="Disordered" evidence="6">
    <location>
        <begin position="715"/>
        <end position="738"/>
    </location>
</feature>
<dbReference type="CTD" id="393"/>
<dbReference type="GO" id="GO:0005654">
    <property type="term" value="C:nucleoplasm"/>
    <property type="evidence" value="ECO:0007669"/>
    <property type="project" value="Ensembl"/>
</dbReference>
<dbReference type="Gene3D" id="1.10.555.10">
    <property type="entry name" value="Rho GTPase activation protein"/>
    <property type="match status" value="1"/>
</dbReference>
<feature type="region of interest" description="Disordered" evidence="6">
    <location>
        <begin position="191"/>
        <end position="215"/>
    </location>
</feature>
<dbReference type="InterPro" id="IPR001060">
    <property type="entry name" value="FCH_dom"/>
</dbReference>
<evidence type="ECO:0000313" key="11">
    <source>
        <dbReference type="Proteomes" id="UP000694554"/>
    </source>
</evidence>
<dbReference type="PROSITE" id="PS50002">
    <property type="entry name" value="SH3"/>
    <property type="match status" value="1"/>
</dbReference>
<name>A0A8C9EC24_PHOSS</name>
<dbReference type="FunFam" id="1.20.1270.60:FF:000052">
    <property type="entry name" value="Rho GTPase activating protein 4"/>
    <property type="match status" value="1"/>
</dbReference>